<evidence type="ECO:0000313" key="3">
    <source>
        <dbReference type="Proteomes" id="UP000006230"/>
    </source>
</evidence>
<dbReference type="EMBL" id="AATQ01000072">
    <property type="protein sequence ID" value="EAU43666.1"/>
    <property type="molecule type" value="Genomic_DNA"/>
</dbReference>
<keyword evidence="3" id="KW-1185">Reference proteome</keyword>
<feature type="transmembrane region" description="Helical" evidence="1">
    <location>
        <begin position="41"/>
        <end position="60"/>
    </location>
</feature>
<keyword evidence="1" id="KW-0812">Transmembrane</keyword>
<feature type="transmembrane region" description="Helical" evidence="1">
    <location>
        <begin position="81"/>
        <end position="104"/>
    </location>
</feature>
<proteinExistence type="predicted"/>
<name>Q0FHJ0_SALBH</name>
<reference evidence="2 3" key="1">
    <citation type="journal article" date="2010" name="J. Bacteriol.">
        <title>Genome sequences of Pelagibaca bermudensis HTCC2601T and Maritimibacter alkaliphilus HTCC2654T, the type strains of two marine Roseobacter genera.</title>
        <authorList>
            <person name="Thrash J.C."/>
            <person name="Cho J.C."/>
            <person name="Ferriera S."/>
            <person name="Johnson J."/>
            <person name="Vergin K.L."/>
            <person name="Giovannoni S.J."/>
        </authorList>
    </citation>
    <scope>NUCLEOTIDE SEQUENCE [LARGE SCALE GENOMIC DNA]</scope>
    <source>
        <strain evidence="3">DSM 26914 / JCM 13377 / KCTC 12554 / HTCC2601</strain>
    </source>
</reference>
<feature type="transmembrane region" description="Helical" evidence="1">
    <location>
        <begin position="116"/>
        <end position="141"/>
    </location>
</feature>
<organism evidence="2 3">
    <name type="scientific">Salipiger bermudensis (strain DSM 26914 / JCM 13377 / KCTC 12554 / HTCC2601)</name>
    <name type="common">Pelagibaca bermudensis</name>
    <dbReference type="NCBI Taxonomy" id="314265"/>
    <lineage>
        <taxon>Bacteria</taxon>
        <taxon>Pseudomonadati</taxon>
        <taxon>Pseudomonadota</taxon>
        <taxon>Alphaproteobacteria</taxon>
        <taxon>Rhodobacterales</taxon>
        <taxon>Roseobacteraceae</taxon>
        <taxon>Salipiger</taxon>
    </lineage>
</organism>
<dbReference type="HOGENOM" id="CLU_1561439_0_0_5"/>
<dbReference type="RefSeq" id="WP_007800708.1">
    <property type="nucleotide sequence ID" value="NZ_DS022276.1"/>
</dbReference>
<comment type="caution">
    <text evidence="2">The sequence shown here is derived from an EMBL/GenBank/DDBJ whole genome shotgun (WGS) entry which is preliminary data.</text>
</comment>
<sequence>MRVFFSNFYRLAHRTAGVYAGIATLGFLVSVPSQVAAGRHVIIPIVISLVAIAAAAVLTRPTLLPHWLSQRFSRPGAVIDLLPVLLGNALLPLLFIVPCMGLVMALGLSEDLTRQIAILSASIPFMLLGISWWVGLVLCLWPKRVDPDDRDGDFVQLLSQSLPMLRRQRGV</sequence>
<dbReference type="AlphaFoldDB" id="Q0FHJ0"/>
<dbReference type="OrthoDB" id="9973065at2"/>
<evidence type="ECO:0000313" key="2">
    <source>
        <dbReference type="EMBL" id="EAU43666.1"/>
    </source>
</evidence>
<protein>
    <submittedName>
        <fullName evidence="2">Uncharacterized protein</fullName>
    </submittedName>
</protein>
<evidence type="ECO:0000256" key="1">
    <source>
        <dbReference type="SAM" id="Phobius"/>
    </source>
</evidence>
<keyword evidence="1" id="KW-0472">Membrane</keyword>
<dbReference type="STRING" id="314265.R2601_25541"/>
<dbReference type="Proteomes" id="UP000006230">
    <property type="component" value="Unassembled WGS sequence"/>
</dbReference>
<feature type="transmembrane region" description="Helical" evidence="1">
    <location>
        <begin position="16"/>
        <end position="35"/>
    </location>
</feature>
<dbReference type="eggNOG" id="ENOG5033952">
    <property type="taxonomic scope" value="Bacteria"/>
</dbReference>
<gene>
    <name evidence="2" type="ORF">R2601_25541</name>
</gene>
<accession>Q0FHJ0</accession>
<keyword evidence="1" id="KW-1133">Transmembrane helix</keyword>